<dbReference type="InterPro" id="IPR048004">
    <property type="entry name" value="IS1249_transpos"/>
</dbReference>
<organism evidence="6 7">
    <name type="scientific">Corynebacterium simulans</name>
    <dbReference type="NCBI Taxonomy" id="146827"/>
    <lineage>
        <taxon>Bacteria</taxon>
        <taxon>Bacillati</taxon>
        <taxon>Actinomycetota</taxon>
        <taxon>Actinomycetes</taxon>
        <taxon>Mycobacteriales</taxon>
        <taxon>Corynebacteriaceae</taxon>
        <taxon>Corynebacterium</taxon>
    </lineage>
</organism>
<comment type="function">
    <text evidence="1">Required for the transposition of the insertion element.</text>
</comment>
<sequence length="355" mass="40615">STTKTRPDRQLSADFNTFIDCICGGASVAHVAASHNISRRSVERRFYTFWFIDIPHHIDSFRIYDQIFIDGTYTGAGCLLIAATRFHVLNWVWAKHETAQAYQQLLEPLQPPLMVVLDGGTGAYSAIRQLWPQTTIQRCLVHAQRVVRRHVTSRPRTEAGKAIYALALELTQVDSLDKAAQWTAKLQQFHDVYRLWMDEKSLNIYTGKQEFTHIRVRRAFNSLSHLSRQQWLFAFLQPAAPSADPNYTWAATTNHLEGAINAQLKLLARLHRGRGGERQRRMLEWWLYLHTEDPIPPAQIAKEQNWGRDALAKVHATPHNENKADQQTGRPALYDNAISDSYEHNLGIQKGWAGT</sequence>
<comment type="caution">
    <text evidence="6">The sequence shown here is derived from an EMBL/GenBank/DDBJ whole genome shotgun (WGS) entry which is preliminary data.</text>
</comment>
<keyword evidence="4" id="KW-0238">DNA-binding</keyword>
<reference evidence="6 7" key="1">
    <citation type="journal article" date="2016" name="Int. J. Syst. Evol. Microbiol.">
        <title>Resolving the Complexity of Human Skin Metagenomes Using Single-Molecule Sequencing.</title>
        <authorList>
            <consortium name="NISC Comparative Sequencing Program"/>
            <person name="Tsai Y.C."/>
            <person name="Conlan S."/>
            <person name="Deming C."/>
            <person name="Segre J.A."/>
            <person name="Kong H.H."/>
            <person name="Korlach J."/>
            <person name="Oh J."/>
        </authorList>
    </citation>
    <scope>NUCLEOTIDE SEQUENCE [LARGE SCALE GENOMIC DNA]</scope>
    <source>
        <strain evidence="6 7">1B08</strain>
    </source>
</reference>
<evidence type="ECO:0000256" key="4">
    <source>
        <dbReference type="ARBA" id="ARBA00023125"/>
    </source>
</evidence>
<gene>
    <name evidence="6" type="ORF">WM41_2421</name>
</gene>
<dbReference type="NCBIfam" id="NF033544">
    <property type="entry name" value="transpos_IS1249"/>
    <property type="match status" value="1"/>
</dbReference>
<evidence type="ECO:0000256" key="5">
    <source>
        <dbReference type="ARBA" id="ARBA00023172"/>
    </source>
</evidence>
<comment type="similarity">
    <text evidence="2">Belongs to the transposase mutator family.</text>
</comment>
<dbReference type="RefSeq" id="WP_082778683.1">
    <property type="nucleotide sequence ID" value="NZ_LTEB01000042.1"/>
</dbReference>
<evidence type="ECO:0000256" key="1">
    <source>
        <dbReference type="ARBA" id="ARBA00002190"/>
    </source>
</evidence>
<dbReference type="Proteomes" id="UP000070339">
    <property type="component" value="Unassembled WGS sequence"/>
</dbReference>
<evidence type="ECO:0000256" key="2">
    <source>
        <dbReference type="ARBA" id="ARBA00010961"/>
    </source>
</evidence>
<protein>
    <submittedName>
        <fullName evidence="6">Transposase, Mutator family protein</fullName>
    </submittedName>
</protein>
<dbReference type="InterPro" id="IPR001207">
    <property type="entry name" value="Transposase_mutator"/>
</dbReference>
<name>A0ABR5V637_9CORY</name>
<dbReference type="Pfam" id="PF00872">
    <property type="entry name" value="Transposase_mut"/>
    <property type="match status" value="1"/>
</dbReference>
<evidence type="ECO:0000256" key="3">
    <source>
        <dbReference type="ARBA" id="ARBA00022578"/>
    </source>
</evidence>
<dbReference type="EMBL" id="LTEB01000042">
    <property type="protein sequence ID" value="KXU16963.1"/>
    <property type="molecule type" value="Genomic_DNA"/>
</dbReference>
<feature type="non-terminal residue" evidence="6">
    <location>
        <position position="1"/>
    </location>
</feature>
<evidence type="ECO:0000313" key="7">
    <source>
        <dbReference type="Proteomes" id="UP000070339"/>
    </source>
</evidence>
<keyword evidence="5" id="KW-0233">DNA recombination</keyword>
<keyword evidence="3" id="KW-0815">Transposition</keyword>
<keyword evidence="7" id="KW-1185">Reference proteome</keyword>
<evidence type="ECO:0000313" key="6">
    <source>
        <dbReference type="EMBL" id="KXU16963.1"/>
    </source>
</evidence>
<accession>A0ABR5V637</accession>
<proteinExistence type="inferred from homology"/>